<sequence>MTLNTRHKKATTAATVVARIKSKWKGIEMMNQSLTVTPTFAQVIADEANRVIRTLSLSQPADRTSVESALESLKAVADSTAPALAKTLHIRLVAIRNNIKVNQVEV</sequence>
<accession>A0ABT3I594</accession>
<proteinExistence type="predicted"/>
<evidence type="ECO:0000313" key="2">
    <source>
        <dbReference type="Proteomes" id="UP001163714"/>
    </source>
</evidence>
<gene>
    <name evidence="1" type="ORF">OHT75_01980</name>
</gene>
<protein>
    <submittedName>
        <fullName evidence="1">Uncharacterized protein</fullName>
    </submittedName>
</protein>
<dbReference type="Proteomes" id="UP001163714">
    <property type="component" value="Unassembled WGS sequence"/>
</dbReference>
<evidence type="ECO:0000313" key="1">
    <source>
        <dbReference type="EMBL" id="MCW3171243.1"/>
    </source>
</evidence>
<comment type="caution">
    <text evidence="1">The sequence shown here is derived from an EMBL/GenBank/DDBJ whole genome shotgun (WGS) entry which is preliminary data.</text>
</comment>
<organism evidence="1 2">
    <name type="scientific">Shewanella subflava</name>
    <dbReference type="NCBI Taxonomy" id="2986476"/>
    <lineage>
        <taxon>Bacteria</taxon>
        <taxon>Pseudomonadati</taxon>
        <taxon>Pseudomonadota</taxon>
        <taxon>Gammaproteobacteria</taxon>
        <taxon>Alteromonadales</taxon>
        <taxon>Shewanellaceae</taxon>
        <taxon>Shewanella</taxon>
    </lineage>
</organism>
<keyword evidence="2" id="KW-1185">Reference proteome</keyword>
<name>A0ABT3I594_9GAMM</name>
<reference evidence="1" key="1">
    <citation type="submission" date="2022-10" db="EMBL/GenBank/DDBJ databases">
        <title>Shewanella flava sp. nov, isolated from the estuary of the Fenhe River into the Yellow River.</title>
        <authorList>
            <person name="Li Y."/>
        </authorList>
    </citation>
    <scope>NUCLEOTIDE SEQUENCE</scope>
    <source>
        <strain evidence="1">FYR11-62</strain>
    </source>
</reference>
<dbReference type="EMBL" id="JAPDMX010000002">
    <property type="protein sequence ID" value="MCW3171243.1"/>
    <property type="molecule type" value="Genomic_DNA"/>
</dbReference>
<dbReference type="RefSeq" id="WP_264724709.1">
    <property type="nucleotide sequence ID" value="NZ_JAPDMX010000002.1"/>
</dbReference>